<dbReference type="InterPro" id="IPR019815">
    <property type="entry name" value="Translation_initiation_fac_3_C"/>
</dbReference>
<keyword evidence="3 4" id="KW-0648">Protein biosynthesis</keyword>
<dbReference type="GO" id="GO:0016020">
    <property type="term" value="C:membrane"/>
    <property type="evidence" value="ECO:0007669"/>
    <property type="project" value="TreeGrafter"/>
</dbReference>
<dbReference type="PANTHER" id="PTHR10938:SF0">
    <property type="entry name" value="TRANSLATION INITIATION FACTOR IF-3, MITOCHONDRIAL"/>
    <property type="match status" value="1"/>
</dbReference>
<dbReference type="InterPro" id="IPR019813">
    <property type="entry name" value="Translation_initiation_fac3_CS"/>
</dbReference>
<dbReference type="Pfam" id="PF05198">
    <property type="entry name" value="IF3_N"/>
    <property type="match status" value="1"/>
</dbReference>
<evidence type="ECO:0000256" key="6">
    <source>
        <dbReference type="RuleBase" id="RU000646"/>
    </source>
</evidence>
<dbReference type="GO" id="GO:0003743">
    <property type="term" value="F:translation initiation factor activity"/>
    <property type="evidence" value="ECO:0007669"/>
    <property type="project" value="UniProtKB-UniRule"/>
</dbReference>
<dbReference type="OrthoDB" id="9806014at2"/>
<comment type="caution">
    <text evidence="7">The sequence shown here is derived from an EMBL/GenBank/DDBJ whole genome shotgun (WGS) entry which is preliminary data.</text>
</comment>
<keyword evidence="2 4" id="KW-0396">Initiation factor</keyword>
<protein>
    <recommendedName>
        <fullName evidence="4 5">Translation initiation factor IF-3</fullName>
    </recommendedName>
</protein>
<sequence length="195" mass="22374">MNAYVFLFFHECSIKLEVLIISKKNVKNESLVNEDIRAKEMLVIGPNREQLGLMQRKDALRAASEQNLDLVCVAPQANPIVCRIMDYGKYRYEQQRHAREARKNQVVVSLKEVRLSPNIDQHDFNTKLKNAQKFLSKGDKVKVSVRFKGREIAHTEFGRNVLTRFAEGCAEIADLESNPKLDGRSMFLVLAPKKK</sequence>
<dbReference type="HAMAP" id="MF_00080">
    <property type="entry name" value="IF_3"/>
    <property type="match status" value="1"/>
</dbReference>
<dbReference type="Gene3D" id="3.10.20.80">
    <property type="entry name" value="Translation initiation factor 3 (IF-3), N-terminal domain"/>
    <property type="match status" value="1"/>
</dbReference>
<dbReference type="GO" id="GO:0005829">
    <property type="term" value="C:cytosol"/>
    <property type="evidence" value="ECO:0007669"/>
    <property type="project" value="TreeGrafter"/>
</dbReference>
<proteinExistence type="inferred from homology"/>
<evidence type="ECO:0000256" key="3">
    <source>
        <dbReference type="ARBA" id="ARBA00022917"/>
    </source>
</evidence>
<dbReference type="Pfam" id="PF00707">
    <property type="entry name" value="IF3_C"/>
    <property type="match status" value="1"/>
</dbReference>
<evidence type="ECO:0000256" key="1">
    <source>
        <dbReference type="ARBA" id="ARBA00005439"/>
    </source>
</evidence>
<dbReference type="PANTHER" id="PTHR10938">
    <property type="entry name" value="TRANSLATION INITIATION FACTOR IF-3"/>
    <property type="match status" value="1"/>
</dbReference>
<dbReference type="FunFam" id="3.10.20.80:FF:000001">
    <property type="entry name" value="Translation initiation factor IF-3"/>
    <property type="match status" value="1"/>
</dbReference>
<dbReference type="EMBL" id="WMQE01000009">
    <property type="protein sequence ID" value="MTK20888.1"/>
    <property type="molecule type" value="Genomic_DNA"/>
</dbReference>
<dbReference type="InterPro" id="IPR036788">
    <property type="entry name" value="T_IF-3_C_sf"/>
</dbReference>
<evidence type="ECO:0000256" key="4">
    <source>
        <dbReference type="HAMAP-Rule" id="MF_00080"/>
    </source>
</evidence>
<organism evidence="7 8">
    <name type="scientific">Turicibacter sanguinis</name>
    <dbReference type="NCBI Taxonomy" id="154288"/>
    <lineage>
        <taxon>Bacteria</taxon>
        <taxon>Bacillati</taxon>
        <taxon>Bacillota</taxon>
        <taxon>Erysipelotrichia</taxon>
        <taxon>Erysipelotrichales</taxon>
        <taxon>Turicibacteraceae</taxon>
        <taxon>Turicibacter</taxon>
    </lineage>
</organism>
<comment type="similarity">
    <text evidence="1 4 6">Belongs to the IF-3 family.</text>
</comment>
<comment type="subcellular location">
    <subcellularLocation>
        <location evidence="4 6">Cytoplasm</location>
    </subcellularLocation>
</comment>
<comment type="function">
    <text evidence="4 6">IF-3 binds to the 30S ribosomal subunit and shifts the equilibrium between 70S ribosomes and their 50S and 30S subunits in favor of the free subunits, thus enhancing the availability of 30S subunits on which protein synthesis initiation begins.</text>
</comment>
<evidence type="ECO:0000313" key="8">
    <source>
        <dbReference type="Proteomes" id="UP000487649"/>
    </source>
</evidence>
<dbReference type="GO" id="GO:0032790">
    <property type="term" value="P:ribosome disassembly"/>
    <property type="evidence" value="ECO:0007669"/>
    <property type="project" value="TreeGrafter"/>
</dbReference>
<dbReference type="GO" id="GO:0043022">
    <property type="term" value="F:ribosome binding"/>
    <property type="evidence" value="ECO:0007669"/>
    <property type="project" value="UniProtKB-ARBA"/>
</dbReference>
<dbReference type="AlphaFoldDB" id="A0A6A8SM13"/>
<evidence type="ECO:0000313" key="7">
    <source>
        <dbReference type="EMBL" id="MTK20888.1"/>
    </source>
</evidence>
<gene>
    <name evidence="4 7" type="primary">infC</name>
    <name evidence="7" type="ORF">GMA92_05580</name>
</gene>
<dbReference type="SUPFAM" id="SSF55200">
    <property type="entry name" value="Translation initiation factor IF3, C-terminal domain"/>
    <property type="match status" value="1"/>
</dbReference>
<dbReference type="PROSITE" id="PS00938">
    <property type="entry name" value="IF3"/>
    <property type="match status" value="1"/>
</dbReference>
<dbReference type="NCBIfam" id="TIGR00168">
    <property type="entry name" value="infC"/>
    <property type="match status" value="1"/>
</dbReference>
<comment type="subunit">
    <text evidence="4 6">Monomer.</text>
</comment>
<dbReference type="InterPro" id="IPR019814">
    <property type="entry name" value="Translation_initiation_fac_3_N"/>
</dbReference>
<dbReference type="InterPro" id="IPR001288">
    <property type="entry name" value="Translation_initiation_fac_3"/>
</dbReference>
<evidence type="ECO:0000256" key="2">
    <source>
        <dbReference type="ARBA" id="ARBA00022540"/>
    </source>
</evidence>
<dbReference type="Proteomes" id="UP000487649">
    <property type="component" value="Unassembled WGS sequence"/>
</dbReference>
<dbReference type="FunFam" id="3.30.110.10:FF:000001">
    <property type="entry name" value="Translation initiation factor IF-3"/>
    <property type="match status" value="1"/>
</dbReference>
<keyword evidence="4" id="KW-0963">Cytoplasm</keyword>
<accession>A0A6A8SM13</accession>
<dbReference type="SUPFAM" id="SSF54364">
    <property type="entry name" value="Translation initiation factor IF3, N-terminal domain"/>
    <property type="match status" value="1"/>
</dbReference>
<name>A0A6A8SM13_9FIRM</name>
<dbReference type="Gene3D" id="3.30.110.10">
    <property type="entry name" value="Translation initiation factor 3 (IF-3), C-terminal domain"/>
    <property type="match status" value="1"/>
</dbReference>
<dbReference type="InterPro" id="IPR036787">
    <property type="entry name" value="T_IF-3_N_sf"/>
</dbReference>
<evidence type="ECO:0000256" key="5">
    <source>
        <dbReference type="NCBIfam" id="TIGR00168"/>
    </source>
</evidence>
<reference evidence="7 8" key="1">
    <citation type="journal article" date="2019" name="Nat. Med.">
        <title>A library of human gut bacterial isolates paired with longitudinal multiomics data enables mechanistic microbiome research.</title>
        <authorList>
            <person name="Poyet M."/>
            <person name="Groussin M."/>
            <person name="Gibbons S.M."/>
            <person name="Avila-Pacheco J."/>
            <person name="Jiang X."/>
            <person name="Kearney S.M."/>
            <person name="Perrotta A.R."/>
            <person name="Berdy B."/>
            <person name="Zhao S."/>
            <person name="Lieberman T.D."/>
            <person name="Swanson P.K."/>
            <person name="Smith M."/>
            <person name="Roesemann S."/>
            <person name="Alexander J.E."/>
            <person name="Rich S.A."/>
            <person name="Livny J."/>
            <person name="Vlamakis H."/>
            <person name="Clish C."/>
            <person name="Bullock K."/>
            <person name="Deik A."/>
            <person name="Scott J."/>
            <person name="Pierce K.A."/>
            <person name="Xavier R.J."/>
            <person name="Alm E.J."/>
        </authorList>
    </citation>
    <scope>NUCLEOTIDE SEQUENCE [LARGE SCALE GENOMIC DNA]</scope>
    <source>
        <strain evidence="7 8">BIOML-A198</strain>
    </source>
</reference>